<organism evidence="4 5">
    <name type="scientific">Polysphondylium violaceum</name>
    <dbReference type="NCBI Taxonomy" id="133409"/>
    <lineage>
        <taxon>Eukaryota</taxon>
        <taxon>Amoebozoa</taxon>
        <taxon>Evosea</taxon>
        <taxon>Eumycetozoa</taxon>
        <taxon>Dictyostelia</taxon>
        <taxon>Dictyosteliales</taxon>
        <taxon>Dictyosteliaceae</taxon>
        <taxon>Polysphondylium</taxon>
    </lineage>
</organism>
<evidence type="ECO:0000313" key="5">
    <source>
        <dbReference type="Proteomes" id="UP000695562"/>
    </source>
</evidence>
<reference evidence="4" key="1">
    <citation type="submission" date="2020-01" db="EMBL/GenBank/DDBJ databases">
        <title>Development of genomics and gene disruption for Polysphondylium violaceum indicates a role for the polyketide synthase stlB in stalk morphogenesis.</title>
        <authorList>
            <person name="Narita B."/>
            <person name="Kawabe Y."/>
            <person name="Kin K."/>
            <person name="Saito T."/>
            <person name="Gibbs R."/>
            <person name="Kuspa A."/>
            <person name="Muzny D."/>
            <person name="Queller D."/>
            <person name="Richards S."/>
            <person name="Strassman J."/>
            <person name="Sucgang R."/>
            <person name="Worley K."/>
            <person name="Schaap P."/>
        </authorList>
    </citation>
    <scope>NUCLEOTIDE SEQUENCE</scope>
    <source>
        <strain evidence="4">QSvi11</strain>
    </source>
</reference>
<feature type="region of interest" description="Disordered" evidence="2">
    <location>
        <begin position="1"/>
        <end position="25"/>
    </location>
</feature>
<keyword evidence="1" id="KW-0862">Zinc</keyword>
<dbReference type="PANTHER" id="PTHR46016:SF1">
    <property type="entry name" value="RING-TYPE DOMAIN-CONTAINING PROTEIN"/>
    <property type="match status" value="1"/>
</dbReference>
<protein>
    <recommendedName>
        <fullName evidence="3">RING-type domain-containing protein</fullName>
    </recommendedName>
</protein>
<accession>A0A8J4PQW4</accession>
<gene>
    <name evidence="4" type="ORF">CYY_006223</name>
</gene>
<dbReference type="InterPro" id="IPR001841">
    <property type="entry name" value="Znf_RING"/>
</dbReference>
<dbReference type="Pfam" id="PF13923">
    <property type="entry name" value="zf-C3HC4_2"/>
    <property type="match status" value="1"/>
</dbReference>
<proteinExistence type="predicted"/>
<evidence type="ECO:0000313" key="4">
    <source>
        <dbReference type="EMBL" id="KAF2072468.1"/>
    </source>
</evidence>
<keyword evidence="1" id="KW-0863">Zinc-finger</keyword>
<dbReference type="GO" id="GO:0008270">
    <property type="term" value="F:zinc ion binding"/>
    <property type="evidence" value="ECO:0007669"/>
    <property type="project" value="UniProtKB-KW"/>
</dbReference>
<dbReference type="GO" id="GO:0061630">
    <property type="term" value="F:ubiquitin protein ligase activity"/>
    <property type="evidence" value="ECO:0007669"/>
    <property type="project" value="TreeGrafter"/>
</dbReference>
<dbReference type="PROSITE" id="PS50089">
    <property type="entry name" value="ZF_RING_2"/>
    <property type="match status" value="1"/>
</dbReference>
<comment type="caution">
    <text evidence="4">The sequence shown here is derived from an EMBL/GenBank/DDBJ whole genome shotgun (WGS) entry which is preliminary data.</text>
</comment>
<dbReference type="InterPro" id="IPR013083">
    <property type="entry name" value="Znf_RING/FYVE/PHD"/>
</dbReference>
<dbReference type="EMBL" id="AJWJ01000277">
    <property type="protein sequence ID" value="KAF2072468.1"/>
    <property type="molecule type" value="Genomic_DNA"/>
</dbReference>
<keyword evidence="1" id="KW-0479">Metal-binding</keyword>
<evidence type="ECO:0000259" key="3">
    <source>
        <dbReference type="PROSITE" id="PS50089"/>
    </source>
</evidence>
<evidence type="ECO:0000256" key="1">
    <source>
        <dbReference type="PROSITE-ProRule" id="PRU00175"/>
    </source>
</evidence>
<dbReference type="InterPro" id="IPR051438">
    <property type="entry name" value="RNF_E3_ubiq-protein_ligase"/>
</dbReference>
<name>A0A8J4PQW4_9MYCE</name>
<keyword evidence="5" id="KW-1185">Reference proteome</keyword>
<dbReference type="SMART" id="SM00184">
    <property type="entry name" value="RING"/>
    <property type="match status" value="1"/>
</dbReference>
<sequence>MLKDKETSSKQIDNNNNNNDDKENITTLGQDKLYTYPNDQELNPDYECSICLQLLIDPVVEPNCRNIYCRDCLTKSLDNDQDRCPTCREPTSIHQVYLPPRFITNYLNEIKVLCSVCNQQEPIKRSCFDYHIEHECQTPCPHGCGQSFNKVGHQYHFCIKLQQKLQQQQQQLAGPPNPYDIYPMINMMNNKIEALSLQCDMFTTQIKQLQKIETFVMLDNKVCKDCNFLFHPKKPPTEQELKFCKVIKAHNPKELVSSQACSKCTNVICTHTTTNIYMYSYQIYCKDCCAVQNSEYPNNWKGFLSAFPDCKKIGHTFVPFESIDQLIDLNK</sequence>
<dbReference type="Gene3D" id="3.30.40.10">
    <property type="entry name" value="Zinc/RING finger domain, C3HC4 (zinc finger)"/>
    <property type="match status" value="1"/>
</dbReference>
<dbReference type="AlphaFoldDB" id="A0A8J4PQW4"/>
<dbReference type="Proteomes" id="UP000695562">
    <property type="component" value="Unassembled WGS sequence"/>
</dbReference>
<dbReference type="PANTHER" id="PTHR46016">
    <property type="entry name" value="ZINC FINGER, RING/FYVE/PHD-TYPE"/>
    <property type="match status" value="1"/>
</dbReference>
<dbReference type="OrthoDB" id="21312at2759"/>
<evidence type="ECO:0000256" key="2">
    <source>
        <dbReference type="SAM" id="MobiDB-lite"/>
    </source>
</evidence>
<dbReference type="GO" id="GO:0006511">
    <property type="term" value="P:ubiquitin-dependent protein catabolic process"/>
    <property type="evidence" value="ECO:0007669"/>
    <property type="project" value="TreeGrafter"/>
</dbReference>
<dbReference type="SUPFAM" id="SSF57850">
    <property type="entry name" value="RING/U-box"/>
    <property type="match status" value="1"/>
</dbReference>
<dbReference type="GO" id="GO:0000209">
    <property type="term" value="P:protein polyubiquitination"/>
    <property type="evidence" value="ECO:0007669"/>
    <property type="project" value="TreeGrafter"/>
</dbReference>
<feature type="domain" description="RING-type" evidence="3">
    <location>
        <begin position="48"/>
        <end position="88"/>
    </location>
</feature>